<dbReference type="InterPro" id="IPR043135">
    <property type="entry name" value="Fur_C"/>
</dbReference>
<evidence type="ECO:0000256" key="9">
    <source>
        <dbReference type="ARBA" id="ARBA00023015"/>
    </source>
</evidence>
<dbReference type="eggNOG" id="COG0735">
    <property type="taxonomic scope" value="Bacteria"/>
</dbReference>
<evidence type="ECO:0000256" key="5">
    <source>
        <dbReference type="ARBA" id="ARBA00022490"/>
    </source>
</evidence>
<evidence type="ECO:0000256" key="2">
    <source>
        <dbReference type="ARBA" id="ARBA00007957"/>
    </source>
</evidence>
<feature type="binding site" evidence="13">
    <location>
        <position position="130"/>
    </location>
    <ligand>
        <name>Fe cation</name>
        <dbReference type="ChEBI" id="CHEBI:24875"/>
    </ligand>
</feature>
<comment type="subcellular location">
    <subcellularLocation>
        <location evidence="1">Cytoplasm</location>
    </subcellularLocation>
</comment>
<comment type="cofactor">
    <cofactor evidence="12">
        <name>Zn(2+)</name>
        <dbReference type="ChEBI" id="CHEBI:29105"/>
    </cofactor>
    <text evidence="12">Binds 1 zinc ion per subunit.</text>
</comment>
<evidence type="ECO:0000256" key="8">
    <source>
        <dbReference type="ARBA" id="ARBA00022833"/>
    </source>
</evidence>
<evidence type="ECO:0000256" key="4">
    <source>
        <dbReference type="ARBA" id="ARBA00020910"/>
    </source>
</evidence>
<protein>
    <recommendedName>
        <fullName evidence="4">Ferric uptake regulation protein</fullName>
    </recommendedName>
</protein>
<gene>
    <name evidence="14" type="ordered locus">Acid345_3367</name>
</gene>
<dbReference type="STRING" id="204669.Acid345_3367"/>
<comment type="cofactor">
    <cofactor evidence="13">
        <name>Mn(2+)</name>
        <dbReference type="ChEBI" id="CHEBI:29035"/>
    </cofactor>
    <cofactor evidence="13">
        <name>Fe(2+)</name>
        <dbReference type="ChEBI" id="CHEBI:29033"/>
    </cofactor>
    <text evidence="13">Binds 1 Mn(2+) or Fe(2+) ion per subunit.</text>
</comment>
<feature type="binding site" evidence="12">
    <location>
        <position position="138"/>
    </location>
    <ligand>
        <name>Zn(2+)</name>
        <dbReference type="ChEBI" id="CHEBI:29105"/>
    </ligand>
</feature>
<keyword evidence="7 12" id="KW-0479">Metal-binding</keyword>
<accession>Q1IL82</accession>
<dbReference type="InterPro" id="IPR002481">
    <property type="entry name" value="FUR"/>
</dbReference>
<proteinExistence type="inferred from homology"/>
<dbReference type="GO" id="GO:0003700">
    <property type="term" value="F:DNA-binding transcription factor activity"/>
    <property type="evidence" value="ECO:0007669"/>
    <property type="project" value="InterPro"/>
</dbReference>
<dbReference type="CDD" id="cd07153">
    <property type="entry name" value="Fur_like"/>
    <property type="match status" value="1"/>
</dbReference>
<dbReference type="GO" id="GO:0008270">
    <property type="term" value="F:zinc ion binding"/>
    <property type="evidence" value="ECO:0007669"/>
    <property type="project" value="TreeGrafter"/>
</dbReference>
<evidence type="ECO:0000256" key="12">
    <source>
        <dbReference type="PIRSR" id="PIRSR602481-1"/>
    </source>
</evidence>
<dbReference type="EMBL" id="CP000360">
    <property type="protein sequence ID" value="ABF42368.1"/>
    <property type="molecule type" value="Genomic_DNA"/>
</dbReference>
<evidence type="ECO:0000313" key="15">
    <source>
        <dbReference type="Proteomes" id="UP000002432"/>
    </source>
</evidence>
<name>Q1IL82_KORVE</name>
<feature type="binding site" evidence="13">
    <location>
        <position position="113"/>
    </location>
    <ligand>
        <name>Fe cation</name>
        <dbReference type="ChEBI" id="CHEBI:24875"/>
    </ligand>
</feature>
<sequence length="149" mass="17454">MMREAEDVFHKHLRKVGLKHTEQRDVILRTFVETRDHLSTDELFRLVKKKDAGIGFTTVYRTLKLLTECGLASEVAFHDGVARYEHQFYRRSHHHMVCTNCGSSVEFFSPEIEKVEKDIGKKHHYRTTRHSFQVFGICENCSKAEDNGR</sequence>
<dbReference type="InterPro" id="IPR036388">
    <property type="entry name" value="WH-like_DNA-bd_sf"/>
</dbReference>
<evidence type="ECO:0000256" key="11">
    <source>
        <dbReference type="ARBA" id="ARBA00023163"/>
    </source>
</evidence>
<dbReference type="Proteomes" id="UP000002432">
    <property type="component" value="Chromosome"/>
</dbReference>
<evidence type="ECO:0000256" key="10">
    <source>
        <dbReference type="ARBA" id="ARBA00023125"/>
    </source>
</evidence>
<feature type="binding site" evidence="12">
    <location>
        <position position="141"/>
    </location>
    <ligand>
        <name>Zn(2+)</name>
        <dbReference type="ChEBI" id="CHEBI:29105"/>
    </ligand>
</feature>
<dbReference type="PANTHER" id="PTHR33202:SF2">
    <property type="entry name" value="FERRIC UPTAKE REGULATION PROTEIN"/>
    <property type="match status" value="1"/>
</dbReference>
<dbReference type="KEGG" id="aba:Acid345_3367"/>
<dbReference type="GO" id="GO:0000976">
    <property type="term" value="F:transcription cis-regulatory region binding"/>
    <property type="evidence" value="ECO:0007669"/>
    <property type="project" value="TreeGrafter"/>
</dbReference>
<evidence type="ECO:0000256" key="13">
    <source>
        <dbReference type="PIRSR" id="PIRSR602481-2"/>
    </source>
</evidence>
<dbReference type="PANTHER" id="PTHR33202">
    <property type="entry name" value="ZINC UPTAKE REGULATION PROTEIN"/>
    <property type="match status" value="1"/>
</dbReference>
<keyword evidence="13" id="KW-0408">Iron</keyword>
<keyword evidence="10" id="KW-0238">DNA-binding</keyword>
<dbReference type="GO" id="GO:0045892">
    <property type="term" value="P:negative regulation of DNA-templated transcription"/>
    <property type="evidence" value="ECO:0007669"/>
    <property type="project" value="TreeGrafter"/>
</dbReference>
<evidence type="ECO:0000256" key="3">
    <source>
        <dbReference type="ARBA" id="ARBA00011738"/>
    </source>
</evidence>
<organism evidence="14 15">
    <name type="scientific">Koribacter versatilis (strain Ellin345)</name>
    <dbReference type="NCBI Taxonomy" id="204669"/>
    <lineage>
        <taxon>Bacteria</taxon>
        <taxon>Pseudomonadati</taxon>
        <taxon>Acidobacteriota</taxon>
        <taxon>Terriglobia</taxon>
        <taxon>Terriglobales</taxon>
        <taxon>Candidatus Korobacteraceae</taxon>
        <taxon>Candidatus Korobacter</taxon>
    </lineage>
</organism>
<evidence type="ECO:0000256" key="6">
    <source>
        <dbReference type="ARBA" id="ARBA00022491"/>
    </source>
</evidence>
<feature type="binding site" evidence="12">
    <location>
        <position position="101"/>
    </location>
    <ligand>
        <name>Zn(2+)</name>
        <dbReference type="ChEBI" id="CHEBI:29105"/>
    </ligand>
</feature>
<keyword evidence="6" id="KW-0678">Repressor</keyword>
<comment type="subunit">
    <text evidence="3">Homodimer.</text>
</comment>
<keyword evidence="5" id="KW-0963">Cytoplasm</keyword>
<keyword evidence="15" id="KW-1185">Reference proteome</keyword>
<dbReference type="SUPFAM" id="SSF46785">
    <property type="entry name" value="Winged helix' DNA-binding domain"/>
    <property type="match status" value="1"/>
</dbReference>
<evidence type="ECO:0000313" key="14">
    <source>
        <dbReference type="EMBL" id="ABF42368.1"/>
    </source>
</evidence>
<keyword evidence="8 12" id="KW-0862">Zinc</keyword>
<keyword evidence="11" id="KW-0804">Transcription</keyword>
<dbReference type="Gene3D" id="1.10.10.10">
    <property type="entry name" value="Winged helix-like DNA-binding domain superfamily/Winged helix DNA-binding domain"/>
    <property type="match status" value="1"/>
</dbReference>
<evidence type="ECO:0000256" key="1">
    <source>
        <dbReference type="ARBA" id="ARBA00004496"/>
    </source>
</evidence>
<evidence type="ECO:0000256" key="7">
    <source>
        <dbReference type="ARBA" id="ARBA00022723"/>
    </source>
</evidence>
<feature type="binding site" evidence="12">
    <location>
        <position position="98"/>
    </location>
    <ligand>
        <name>Zn(2+)</name>
        <dbReference type="ChEBI" id="CHEBI:29105"/>
    </ligand>
</feature>
<comment type="similarity">
    <text evidence="2">Belongs to the Fur family.</text>
</comment>
<dbReference type="GO" id="GO:1900705">
    <property type="term" value="P:negative regulation of siderophore biosynthetic process"/>
    <property type="evidence" value="ECO:0007669"/>
    <property type="project" value="TreeGrafter"/>
</dbReference>
<dbReference type="InterPro" id="IPR036390">
    <property type="entry name" value="WH_DNA-bd_sf"/>
</dbReference>
<dbReference type="EnsemblBacteria" id="ABF42368">
    <property type="protein sequence ID" value="ABF42368"/>
    <property type="gene ID" value="Acid345_3367"/>
</dbReference>
<dbReference type="AlphaFoldDB" id="Q1IL82"/>
<dbReference type="Gene3D" id="3.30.1490.190">
    <property type="match status" value="1"/>
</dbReference>
<dbReference type="GO" id="GO:0005829">
    <property type="term" value="C:cytosol"/>
    <property type="evidence" value="ECO:0007669"/>
    <property type="project" value="TreeGrafter"/>
</dbReference>
<dbReference type="HOGENOM" id="CLU_096072_5_0_0"/>
<reference evidence="14 15" key="1">
    <citation type="journal article" date="2009" name="Appl. Environ. Microbiol.">
        <title>Three genomes from the phylum Acidobacteria provide insight into the lifestyles of these microorganisms in soils.</title>
        <authorList>
            <person name="Ward N.L."/>
            <person name="Challacombe J.F."/>
            <person name="Janssen P.H."/>
            <person name="Henrissat B."/>
            <person name="Coutinho P.M."/>
            <person name="Wu M."/>
            <person name="Xie G."/>
            <person name="Haft D.H."/>
            <person name="Sait M."/>
            <person name="Badger J."/>
            <person name="Barabote R.D."/>
            <person name="Bradley B."/>
            <person name="Brettin T.S."/>
            <person name="Brinkac L.M."/>
            <person name="Bruce D."/>
            <person name="Creasy T."/>
            <person name="Daugherty S.C."/>
            <person name="Davidsen T.M."/>
            <person name="DeBoy R.T."/>
            <person name="Detter J.C."/>
            <person name="Dodson R.J."/>
            <person name="Durkin A.S."/>
            <person name="Ganapathy A."/>
            <person name="Gwinn-Giglio M."/>
            <person name="Han C.S."/>
            <person name="Khouri H."/>
            <person name="Kiss H."/>
            <person name="Kothari S.P."/>
            <person name="Madupu R."/>
            <person name="Nelson K.E."/>
            <person name="Nelson W.C."/>
            <person name="Paulsen I."/>
            <person name="Penn K."/>
            <person name="Ren Q."/>
            <person name="Rosovitz M.J."/>
            <person name="Selengut J.D."/>
            <person name="Shrivastava S."/>
            <person name="Sullivan S.A."/>
            <person name="Tapia R."/>
            <person name="Thompson L.S."/>
            <person name="Watkins K.L."/>
            <person name="Yang Q."/>
            <person name="Yu C."/>
            <person name="Zafar N."/>
            <person name="Zhou L."/>
            <person name="Kuske C.R."/>
        </authorList>
    </citation>
    <scope>NUCLEOTIDE SEQUENCE [LARGE SCALE GENOMIC DNA]</scope>
    <source>
        <strain evidence="14 15">Ellin345</strain>
    </source>
</reference>
<keyword evidence="9" id="KW-0805">Transcription regulation</keyword>
<dbReference type="Pfam" id="PF01475">
    <property type="entry name" value="FUR"/>
    <property type="match status" value="1"/>
</dbReference>